<dbReference type="NCBIfam" id="TIGR02148">
    <property type="entry name" value="Fibro_Slime"/>
    <property type="match status" value="1"/>
</dbReference>
<sequence length="706" mass="76735">MRSTILISLFIVLAFAHFIYSQDRIVSVSIFDQHPTKNSDFEPELGSLKTGLVKTKLPTSRVPELGASTNDLKTGRINNPELFPTWFNRDTTKNVQIPFDIPFKKVLDSETNTYIYQYKNNAFFPIDKQGWDVSSTYRSYTDDDGKYHNYHFCLKMNYKFSYKGYETFYFTGDDDVWVYINNTLAVDLGGLHSKESASIDLSTQASKTKLGITPDNTYNFDFFYCERHTTASNMEITTNFDLFCPKFDYCGTCLGNGCCKPDADCNDNNPCTVDICPDANDPTVTASNWKSKCTHEPKVCTSNSQCLIPSCQAGTGKCITTPLPPKDRSSECLFASSCSDKTGWNYGNACNQTCQTGACNADGTCAVTTDQDCATQLGLGPCYTYSCDKNGSGCVATPLCKQSTTNPCLINECKIVNDQATCVQTTLAPEKCNCDCTGQLDSCLLKRCDVTDGSCAPIKIDGIDDGNLCTVDSCDKNTGKITHEPIVCVGCTECVKGKCEPSDALCEDNNICTTSKCGANNTCVATPISCDDNNPCTVDTCDQFKGCIHTPITCADEGSCSVGYCDTADGVCKTKPRQCTPENPAFCLIYECDENAGCISYDKPCVAENSRCKQGYCDNSTMECKTKDYDPQPFICKTAAVVSTAVIAGVTVAGAVALGLAIFGGKKGYDYWKESRGANFSSSNSNPLYVQNPNGGENPLYAGASE</sequence>
<evidence type="ECO:0000313" key="9">
    <source>
        <dbReference type="EMBL" id="KAF2072260.1"/>
    </source>
</evidence>
<dbReference type="Proteomes" id="UP000695562">
    <property type="component" value="Unassembled WGS sequence"/>
</dbReference>
<dbReference type="InterPro" id="IPR037524">
    <property type="entry name" value="PA14/GLEYA"/>
</dbReference>
<keyword evidence="2 6" id="KW-0732">Signal</keyword>
<dbReference type="OrthoDB" id="19087at2759"/>
<evidence type="ECO:0008006" key="11">
    <source>
        <dbReference type="Google" id="ProtNLM"/>
    </source>
</evidence>
<feature type="region of interest" description="Disordered" evidence="4">
    <location>
        <begin position="678"/>
        <end position="706"/>
    </location>
</feature>
<dbReference type="PROSITE" id="PS51379">
    <property type="entry name" value="4FE4S_FER_2"/>
    <property type="match status" value="1"/>
</dbReference>
<name>A0A8J4PSP5_9MYCE</name>
<accession>A0A8J4PSP5</accession>
<protein>
    <recommendedName>
        <fullName evidence="11">PA14 domain-containing protein</fullName>
    </recommendedName>
</protein>
<dbReference type="EMBL" id="AJWJ01000295">
    <property type="protein sequence ID" value="KAF2072260.1"/>
    <property type="molecule type" value="Genomic_DNA"/>
</dbReference>
<dbReference type="PANTHER" id="PTHR31137:SF29">
    <property type="entry name" value="PROTEIN PSIA-RELATED"/>
    <property type="match status" value="1"/>
</dbReference>
<keyword evidence="10" id="KW-1185">Reference proteome</keyword>
<dbReference type="InterPro" id="IPR011874">
    <property type="entry name" value="Fibro_Slime"/>
</dbReference>
<evidence type="ECO:0000256" key="3">
    <source>
        <dbReference type="ARBA" id="ARBA00023180"/>
    </source>
</evidence>
<dbReference type="InterPro" id="IPR001673">
    <property type="entry name" value="S_mold_repeat"/>
</dbReference>
<keyword evidence="3" id="KW-0325">Glycoprotein</keyword>
<evidence type="ECO:0000259" key="8">
    <source>
        <dbReference type="PROSITE" id="PS51820"/>
    </source>
</evidence>
<dbReference type="PROSITE" id="PS51820">
    <property type="entry name" value="PA14"/>
    <property type="match status" value="1"/>
</dbReference>
<evidence type="ECO:0000313" key="10">
    <source>
        <dbReference type="Proteomes" id="UP000695562"/>
    </source>
</evidence>
<dbReference type="PANTHER" id="PTHR31137">
    <property type="entry name" value="PROTEIN PSIB-RELATED-RELATED"/>
    <property type="match status" value="1"/>
</dbReference>
<dbReference type="Pfam" id="PF07691">
    <property type="entry name" value="PA14"/>
    <property type="match status" value="1"/>
</dbReference>
<keyword evidence="5" id="KW-1133">Transmembrane helix</keyword>
<dbReference type="AlphaFoldDB" id="A0A8J4PSP5"/>
<organism evidence="9 10">
    <name type="scientific">Polysphondylium violaceum</name>
    <dbReference type="NCBI Taxonomy" id="133409"/>
    <lineage>
        <taxon>Eukaryota</taxon>
        <taxon>Amoebozoa</taxon>
        <taxon>Evosea</taxon>
        <taxon>Eumycetozoa</taxon>
        <taxon>Dictyostelia</taxon>
        <taxon>Dictyosteliales</taxon>
        <taxon>Dictyosteliaceae</taxon>
        <taxon>Polysphondylium</taxon>
    </lineage>
</organism>
<dbReference type="InterPro" id="IPR011658">
    <property type="entry name" value="PA14_dom"/>
</dbReference>
<dbReference type="GO" id="GO:0005576">
    <property type="term" value="C:extracellular region"/>
    <property type="evidence" value="ECO:0007669"/>
    <property type="project" value="TreeGrafter"/>
</dbReference>
<evidence type="ECO:0000256" key="2">
    <source>
        <dbReference type="ARBA" id="ARBA00022729"/>
    </source>
</evidence>
<comment type="similarity">
    <text evidence="1">Belongs to the prespore-cell-inducing factor family.</text>
</comment>
<evidence type="ECO:0000259" key="7">
    <source>
        <dbReference type="PROSITE" id="PS51379"/>
    </source>
</evidence>
<feature type="compositionally biased region" description="Polar residues" evidence="4">
    <location>
        <begin position="678"/>
        <end position="695"/>
    </location>
</feature>
<keyword evidence="5" id="KW-0812">Transmembrane</keyword>
<feature type="signal peptide" evidence="6">
    <location>
        <begin position="1"/>
        <end position="21"/>
    </location>
</feature>
<keyword evidence="5" id="KW-0472">Membrane</keyword>
<proteinExistence type="inferred from homology"/>
<comment type="caution">
    <text evidence="9">The sequence shown here is derived from an EMBL/GenBank/DDBJ whole genome shotgun (WGS) entry which is preliminary data.</text>
</comment>
<dbReference type="SMART" id="SM00758">
    <property type="entry name" value="PA14"/>
    <property type="match status" value="1"/>
</dbReference>
<evidence type="ECO:0000256" key="6">
    <source>
        <dbReference type="SAM" id="SignalP"/>
    </source>
</evidence>
<feature type="transmembrane region" description="Helical" evidence="5">
    <location>
        <begin position="640"/>
        <end position="663"/>
    </location>
</feature>
<dbReference type="Pfam" id="PF00526">
    <property type="entry name" value="Dicty_CTDC"/>
    <property type="match status" value="4"/>
</dbReference>
<evidence type="ECO:0000256" key="4">
    <source>
        <dbReference type="SAM" id="MobiDB-lite"/>
    </source>
</evidence>
<evidence type="ECO:0000256" key="5">
    <source>
        <dbReference type="SAM" id="Phobius"/>
    </source>
</evidence>
<feature type="chain" id="PRO_5035165410" description="PA14 domain-containing protein" evidence="6">
    <location>
        <begin position="22"/>
        <end position="706"/>
    </location>
</feature>
<dbReference type="InterPro" id="IPR017896">
    <property type="entry name" value="4Fe4S_Fe-S-bd"/>
</dbReference>
<feature type="domain" description="PA14" evidence="8">
    <location>
        <begin position="108"/>
        <end position="256"/>
    </location>
</feature>
<dbReference type="InterPro" id="IPR051154">
    <property type="entry name" value="Prespore-cell_inducing_factor"/>
</dbReference>
<evidence type="ECO:0000256" key="1">
    <source>
        <dbReference type="ARBA" id="ARBA00008709"/>
    </source>
</evidence>
<gene>
    <name evidence="9" type="ORF">CYY_006414</name>
</gene>
<feature type="domain" description="4Fe-4S ferredoxin-type" evidence="7">
    <location>
        <begin position="479"/>
        <end position="510"/>
    </location>
</feature>
<reference evidence="9" key="1">
    <citation type="submission" date="2020-01" db="EMBL/GenBank/DDBJ databases">
        <title>Development of genomics and gene disruption for Polysphondylium violaceum indicates a role for the polyketide synthase stlB in stalk morphogenesis.</title>
        <authorList>
            <person name="Narita B."/>
            <person name="Kawabe Y."/>
            <person name="Kin K."/>
            <person name="Saito T."/>
            <person name="Gibbs R."/>
            <person name="Kuspa A."/>
            <person name="Muzny D."/>
            <person name="Queller D."/>
            <person name="Richards S."/>
            <person name="Strassman J."/>
            <person name="Sucgang R."/>
            <person name="Worley K."/>
            <person name="Schaap P."/>
        </authorList>
    </citation>
    <scope>NUCLEOTIDE SEQUENCE</scope>
    <source>
        <strain evidence="9">QSvi11</strain>
    </source>
</reference>